<gene>
    <name evidence="1" type="ORF">GCM10009416_47590</name>
</gene>
<protein>
    <submittedName>
        <fullName evidence="1">Uncharacterized protein</fullName>
    </submittedName>
</protein>
<dbReference type="Gene3D" id="2.60.40.1180">
    <property type="entry name" value="Golgi alpha-mannosidase II"/>
    <property type="match status" value="1"/>
</dbReference>
<reference evidence="2" key="1">
    <citation type="journal article" date="2019" name="Int. J. Syst. Evol. Microbiol.">
        <title>The Global Catalogue of Microorganisms (GCM) 10K type strain sequencing project: providing services to taxonomists for standard genome sequencing and annotation.</title>
        <authorList>
            <consortium name="The Broad Institute Genomics Platform"/>
            <consortium name="The Broad Institute Genome Sequencing Center for Infectious Disease"/>
            <person name="Wu L."/>
            <person name="Ma J."/>
        </authorList>
    </citation>
    <scope>NUCLEOTIDE SEQUENCE [LARGE SCALE GENOMIC DNA]</scope>
    <source>
        <strain evidence="2">JCM 9933</strain>
    </source>
</reference>
<evidence type="ECO:0000313" key="2">
    <source>
        <dbReference type="Proteomes" id="UP001501588"/>
    </source>
</evidence>
<sequence>MRRFVALLNARLLLRDSEHERRRMALNQVIPQAGKAWHGVRLGHPDWCRHPHSLAFEAELREEGLGMHLIMNAYREPLRFELPPTGDDGAGPWRRWIDTALYSPQGIAQWNTAPPTLGNGYQAAERSVVVLIRTIRRGDAPH</sequence>
<dbReference type="Proteomes" id="UP001501588">
    <property type="component" value="Unassembled WGS sequence"/>
</dbReference>
<dbReference type="SUPFAM" id="SSF51011">
    <property type="entry name" value="Glycosyl hydrolase domain"/>
    <property type="match status" value="1"/>
</dbReference>
<dbReference type="InterPro" id="IPR013780">
    <property type="entry name" value="Glyco_hydro_b"/>
</dbReference>
<comment type="caution">
    <text evidence="1">The sequence shown here is derived from an EMBL/GenBank/DDBJ whole genome shotgun (WGS) entry which is preliminary data.</text>
</comment>
<evidence type="ECO:0000313" key="1">
    <source>
        <dbReference type="EMBL" id="GAA0604453.1"/>
    </source>
</evidence>
<keyword evidence="2" id="KW-1185">Reference proteome</keyword>
<name>A0ABP3R9F1_9PROT</name>
<organism evidence="1 2">
    <name type="scientific">Craurococcus roseus</name>
    <dbReference type="NCBI Taxonomy" id="77585"/>
    <lineage>
        <taxon>Bacteria</taxon>
        <taxon>Pseudomonadati</taxon>
        <taxon>Pseudomonadota</taxon>
        <taxon>Alphaproteobacteria</taxon>
        <taxon>Acetobacterales</taxon>
        <taxon>Acetobacteraceae</taxon>
        <taxon>Craurococcus</taxon>
    </lineage>
</organism>
<dbReference type="EMBL" id="BAAAFZ010000094">
    <property type="protein sequence ID" value="GAA0604453.1"/>
    <property type="molecule type" value="Genomic_DNA"/>
</dbReference>
<proteinExistence type="predicted"/>
<dbReference type="RefSeq" id="WP_343897935.1">
    <property type="nucleotide sequence ID" value="NZ_BAAAFZ010000094.1"/>
</dbReference>
<accession>A0ABP3R9F1</accession>